<evidence type="ECO:0000313" key="7">
    <source>
        <dbReference type="Proteomes" id="UP000017243"/>
    </source>
</evidence>
<name>U4QN74_LACHE</name>
<evidence type="ECO:0000256" key="2">
    <source>
        <dbReference type="ARBA" id="ARBA00006739"/>
    </source>
</evidence>
<evidence type="ECO:0000256" key="4">
    <source>
        <dbReference type="ARBA" id="ARBA00022679"/>
    </source>
</evidence>
<reference evidence="6 7" key="1">
    <citation type="submission" date="2013-09" db="EMBL/GenBank/DDBJ databases">
        <title>Draft Genome Sequence of five Lactobacillus helveticus strains CIRM-BIA 101T, 103, 104, 951 and 953 isolated from milk product.</title>
        <authorList>
            <person name="Valence F."/>
            <person name="Chuat V."/>
            <person name="Ma L."/>
            <person name="Creno S."/>
            <person name="Falentin H."/>
            <person name="Lortal S."/>
            <person name="Bizet C."/>
            <person name="Clermont D."/>
            <person name="Loux V."/>
            <person name="Bouchier C."/>
            <person name="Cousin S."/>
        </authorList>
    </citation>
    <scope>NUCLEOTIDE SEQUENCE [LARGE SCALE GENOMIC DNA]</scope>
    <source>
        <strain evidence="6 7">CIRM-BIA 953</strain>
    </source>
</reference>
<dbReference type="EC" id="2.-.-.-" evidence="6"/>
<dbReference type="PANTHER" id="PTHR43179:SF12">
    <property type="entry name" value="GALACTOFURANOSYLTRANSFERASE GLFT2"/>
    <property type="match status" value="1"/>
</dbReference>
<comment type="pathway">
    <text evidence="1">Cell wall biogenesis; cell wall polysaccharide biosynthesis.</text>
</comment>
<dbReference type="Gene3D" id="3.90.550.10">
    <property type="entry name" value="Spore Coat Polysaccharide Biosynthesis Protein SpsA, Chain A"/>
    <property type="match status" value="1"/>
</dbReference>
<evidence type="ECO:0000313" key="6">
    <source>
        <dbReference type="EMBL" id="CDI43045.1"/>
    </source>
</evidence>
<keyword evidence="4 6" id="KW-0808">Transferase</keyword>
<proteinExistence type="inferred from homology"/>
<sequence length="295" mass="33914">MNDTAAIVVTFNRKNLLKECIKKLQVQTHKADIIIIDNMSTDGTSEMLKPFIDAKQIIYHSTGKNIGGAGGFNEGIKLAYELGYKYFWLMDDDCLPTKDALKNLKLIANRLDDNFGFLCSKVLWIDNSVCQMNIPKVSLSKKVNDFCDDLVPIKMGTFVSFYVNRKVVKEIGLPIKDFFIWGDDLEYSQRISNKYSSYLVNTSIVIHETKNNSGSNVAIDDFQRIKRYRLSYRNEAVLFREAGIKGKIYQYLRIGLHIGRVIFKSPDHKWDRLKTIIIGTKDGHNFYPKIEKVNE</sequence>
<dbReference type="Pfam" id="PF00535">
    <property type="entry name" value="Glycos_transf_2"/>
    <property type="match status" value="1"/>
</dbReference>
<dbReference type="InterPro" id="IPR001173">
    <property type="entry name" value="Glyco_trans_2-like"/>
</dbReference>
<dbReference type="RefSeq" id="WP_023061777.1">
    <property type="nucleotide sequence ID" value="NZ_CBUH010000146.1"/>
</dbReference>
<accession>U4QN74</accession>
<evidence type="ECO:0000256" key="3">
    <source>
        <dbReference type="ARBA" id="ARBA00022676"/>
    </source>
</evidence>
<comment type="caution">
    <text evidence="6">The sequence shown here is derived from an EMBL/GenBank/DDBJ whole genome shotgun (WGS) entry which is preliminary data.</text>
</comment>
<dbReference type="SUPFAM" id="SSF53448">
    <property type="entry name" value="Nucleotide-diphospho-sugar transferases"/>
    <property type="match status" value="1"/>
</dbReference>
<feature type="domain" description="Glycosyltransferase 2-like" evidence="5">
    <location>
        <begin position="7"/>
        <end position="105"/>
    </location>
</feature>
<gene>
    <name evidence="6" type="ORF">LHCIRMBIA953_02251</name>
</gene>
<evidence type="ECO:0000259" key="5">
    <source>
        <dbReference type="Pfam" id="PF00535"/>
    </source>
</evidence>
<organism evidence="6 7">
    <name type="scientific">Lactobacillus helveticus CIRM-BIA 953</name>
    <dbReference type="NCBI Taxonomy" id="1226335"/>
    <lineage>
        <taxon>Bacteria</taxon>
        <taxon>Bacillati</taxon>
        <taxon>Bacillota</taxon>
        <taxon>Bacilli</taxon>
        <taxon>Lactobacillales</taxon>
        <taxon>Lactobacillaceae</taxon>
        <taxon>Lactobacillus</taxon>
    </lineage>
</organism>
<dbReference type="CDD" id="cd04185">
    <property type="entry name" value="GT_2_like_b"/>
    <property type="match status" value="1"/>
</dbReference>
<dbReference type="InterPro" id="IPR029044">
    <property type="entry name" value="Nucleotide-diphossugar_trans"/>
</dbReference>
<dbReference type="EMBL" id="CBUH010000146">
    <property type="protein sequence ID" value="CDI43045.1"/>
    <property type="molecule type" value="Genomic_DNA"/>
</dbReference>
<comment type="similarity">
    <text evidence="2">Belongs to the glycosyltransferase 2 family.</text>
</comment>
<dbReference type="GO" id="GO:0016757">
    <property type="term" value="F:glycosyltransferase activity"/>
    <property type="evidence" value="ECO:0007669"/>
    <property type="project" value="UniProtKB-KW"/>
</dbReference>
<dbReference type="PANTHER" id="PTHR43179">
    <property type="entry name" value="RHAMNOSYLTRANSFERASE WBBL"/>
    <property type="match status" value="1"/>
</dbReference>
<dbReference type="AlphaFoldDB" id="U4QN74"/>
<protein>
    <submittedName>
        <fullName evidence="6">dTDP-rhamnosyl transferase RfbF</fullName>
        <ecNumber evidence="6">2.-.-.-</ecNumber>
    </submittedName>
</protein>
<keyword evidence="3" id="KW-0328">Glycosyltransferase</keyword>
<evidence type="ECO:0000256" key="1">
    <source>
        <dbReference type="ARBA" id="ARBA00004776"/>
    </source>
</evidence>
<dbReference type="Proteomes" id="UP000017243">
    <property type="component" value="Unassembled WGS sequence"/>
</dbReference>